<protein>
    <submittedName>
        <fullName evidence="1">Uncharacterized protein</fullName>
    </submittedName>
</protein>
<evidence type="ECO:0000313" key="1">
    <source>
        <dbReference type="EMBL" id="SBR70140.1"/>
    </source>
</evidence>
<gene>
    <name evidence="1" type="primary">CU459095.1</name>
</gene>
<reference evidence="1" key="1">
    <citation type="submission" date="2016-05" db="EMBL/GenBank/DDBJ databases">
        <authorList>
            <person name="Lavstsen T."/>
            <person name="Jespersen J.S."/>
        </authorList>
    </citation>
    <scope>NUCLEOTIDE SEQUENCE</scope>
    <source>
        <tissue evidence="1">Brain</tissue>
    </source>
</reference>
<feature type="non-terminal residue" evidence="1">
    <location>
        <position position="1"/>
    </location>
</feature>
<reference evidence="1" key="2">
    <citation type="submission" date="2016-06" db="EMBL/GenBank/DDBJ databases">
        <title>The genome of a short-lived fish provides insights into sex chromosome evolution and the genetic control of aging.</title>
        <authorList>
            <person name="Reichwald K."/>
            <person name="Felder M."/>
            <person name="Petzold A."/>
            <person name="Koch P."/>
            <person name="Groth M."/>
            <person name="Platzer M."/>
        </authorList>
    </citation>
    <scope>NUCLEOTIDE SEQUENCE</scope>
    <source>
        <tissue evidence="1">Brain</tissue>
    </source>
</reference>
<accession>A0A1A8NM68</accession>
<dbReference type="AlphaFoldDB" id="A0A1A8NM68"/>
<sequence length="57" mass="6699">YQPPLFLSDEKDISVTSVHHHVRRCRRSIATSALNRTLEQNCKYADRRWAPAPVYFP</sequence>
<name>A0A1A8NM68_9TELE</name>
<dbReference type="EMBL" id="HAEG01003849">
    <property type="protein sequence ID" value="SBR70140.1"/>
    <property type="molecule type" value="Transcribed_RNA"/>
</dbReference>
<proteinExistence type="predicted"/>
<dbReference type="EMBL" id="HAEF01010372">
    <property type="protein sequence ID" value="SBR50256.1"/>
    <property type="molecule type" value="Transcribed_RNA"/>
</dbReference>
<feature type="non-terminal residue" evidence="1">
    <location>
        <position position="57"/>
    </location>
</feature>
<organism evidence="1">
    <name type="scientific">Nothobranchius pienaari</name>
    <dbReference type="NCBI Taxonomy" id="704102"/>
    <lineage>
        <taxon>Eukaryota</taxon>
        <taxon>Metazoa</taxon>
        <taxon>Chordata</taxon>
        <taxon>Craniata</taxon>
        <taxon>Vertebrata</taxon>
        <taxon>Euteleostomi</taxon>
        <taxon>Actinopterygii</taxon>
        <taxon>Neopterygii</taxon>
        <taxon>Teleostei</taxon>
        <taxon>Neoteleostei</taxon>
        <taxon>Acanthomorphata</taxon>
        <taxon>Ovalentaria</taxon>
        <taxon>Atherinomorphae</taxon>
        <taxon>Cyprinodontiformes</taxon>
        <taxon>Nothobranchiidae</taxon>
        <taxon>Nothobranchius</taxon>
    </lineage>
</organism>